<proteinExistence type="predicted"/>
<protein>
    <submittedName>
        <fullName evidence="1">Uncharacterized protein</fullName>
    </submittedName>
</protein>
<feature type="non-terminal residue" evidence="1">
    <location>
        <position position="1"/>
    </location>
</feature>
<reference evidence="1" key="1">
    <citation type="submission" date="2021-02" db="EMBL/GenBank/DDBJ databases">
        <authorList>
            <person name="Nowell W R."/>
        </authorList>
    </citation>
    <scope>NUCLEOTIDE SEQUENCE</scope>
</reference>
<sequence>TMTYRQDSDIVHSYGRYIFRNLSYTIRDYQSNDYYLSSHNNQSTFNTRKEFSFRK</sequence>
<accession>A0A820KJA2</accession>
<gene>
    <name evidence="1" type="ORF">JBS370_LOCUS41672</name>
</gene>
<feature type="non-terminal residue" evidence="1">
    <location>
        <position position="55"/>
    </location>
</feature>
<comment type="caution">
    <text evidence="1">The sequence shown here is derived from an EMBL/GenBank/DDBJ whole genome shotgun (WGS) entry which is preliminary data.</text>
</comment>
<evidence type="ECO:0000313" key="1">
    <source>
        <dbReference type="EMBL" id="CAF4342395.1"/>
    </source>
</evidence>
<dbReference type="AlphaFoldDB" id="A0A820KJA2"/>
<name>A0A820KJA2_9BILA</name>
<organism evidence="1 2">
    <name type="scientific">Rotaria sordida</name>
    <dbReference type="NCBI Taxonomy" id="392033"/>
    <lineage>
        <taxon>Eukaryota</taxon>
        <taxon>Metazoa</taxon>
        <taxon>Spiralia</taxon>
        <taxon>Gnathifera</taxon>
        <taxon>Rotifera</taxon>
        <taxon>Eurotatoria</taxon>
        <taxon>Bdelloidea</taxon>
        <taxon>Philodinida</taxon>
        <taxon>Philodinidae</taxon>
        <taxon>Rotaria</taxon>
    </lineage>
</organism>
<dbReference type="Proteomes" id="UP000663836">
    <property type="component" value="Unassembled WGS sequence"/>
</dbReference>
<evidence type="ECO:0000313" key="2">
    <source>
        <dbReference type="Proteomes" id="UP000663836"/>
    </source>
</evidence>
<dbReference type="EMBL" id="CAJOBD010048022">
    <property type="protein sequence ID" value="CAF4342395.1"/>
    <property type="molecule type" value="Genomic_DNA"/>
</dbReference>